<comment type="caution">
    <text evidence="1">The sequence shown here is derived from an EMBL/GenBank/DDBJ whole genome shotgun (WGS) entry which is preliminary data.</text>
</comment>
<evidence type="ECO:0000313" key="2">
    <source>
        <dbReference type="Proteomes" id="UP000494106"/>
    </source>
</evidence>
<protein>
    <submittedName>
        <fullName evidence="1">Uncharacterized protein</fullName>
    </submittedName>
</protein>
<keyword evidence="2" id="KW-1185">Reference proteome</keyword>
<sequence length="78" mass="8937">MSIPAKADRKPPELFTVLGNMIIFAKSKYESYTKILETLKFIKMCFGEIEIADVGKVKNRKKERLCKCSFSSSRKKVS</sequence>
<accession>A0A8S1A8C5</accession>
<name>A0A8S1A8C5_ARCPL</name>
<organism evidence="1 2">
    <name type="scientific">Arctia plantaginis</name>
    <name type="common">Wood tiger moth</name>
    <name type="synonym">Phalaena plantaginis</name>
    <dbReference type="NCBI Taxonomy" id="874455"/>
    <lineage>
        <taxon>Eukaryota</taxon>
        <taxon>Metazoa</taxon>
        <taxon>Ecdysozoa</taxon>
        <taxon>Arthropoda</taxon>
        <taxon>Hexapoda</taxon>
        <taxon>Insecta</taxon>
        <taxon>Pterygota</taxon>
        <taxon>Neoptera</taxon>
        <taxon>Endopterygota</taxon>
        <taxon>Lepidoptera</taxon>
        <taxon>Glossata</taxon>
        <taxon>Ditrysia</taxon>
        <taxon>Noctuoidea</taxon>
        <taxon>Erebidae</taxon>
        <taxon>Arctiinae</taxon>
        <taxon>Arctia</taxon>
    </lineage>
</organism>
<dbReference type="Proteomes" id="UP000494106">
    <property type="component" value="Unassembled WGS sequence"/>
</dbReference>
<gene>
    <name evidence="1" type="ORF">APLA_LOCUS8687</name>
</gene>
<reference evidence="1 2" key="1">
    <citation type="submission" date="2020-04" db="EMBL/GenBank/DDBJ databases">
        <authorList>
            <person name="Wallbank WR R."/>
            <person name="Pardo Diaz C."/>
            <person name="Kozak K."/>
            <person name="Martin S."/>
            <person name="Jiggins C."/>
            <person name="Moest M."/>
            <person name="Warren A I."/>
            <person name="Byers J.R.P. K."/>
            <person name="Montejo-Kovacevich G."/>
            <person name="Yen C E."/>
        </authorList>
    </citation>
    <scope>NUCLEOTIDE SEQUENCE [LARGE SCALE GENOMIC DNA]</scope>
</reference>
<proteinExistence type="predicted"/>
<dbReference type="AlphaFoldDB" id="A0A8S1A8C5"/>
<dbReference type="EMBL" id="CADEBC010000510">
    <property type="protein sequence ID" value="CAB3241516.1"/>
    <property type="molecule type" value="Genomic_DNA"/>
</dbReference>
<evidence type="ECO:0000313" key="1">
    <source>
        <dbReference type="EMBL" id="CAB3241516.1"/>
    </source>
</evidence>